<protein>
    <submittedName>
        <fullName evidence="7">Membrane fusion protein of RND family multidrug efflux pump</fullName>
    </submittedName>
</protein>
<feature type="signal peptide" evidence="4">
    <location>
        <begin position="1"/>
        <end position="21"/>
    </location>
</feature>
<organism evidence="7 8">
    <name type="scientific">Christiangramia flava JLT2011</name>
    <dbReference type="NCBI Taxonomy" id="1229726"/>
    <lineage>
        <taxon>Bacteria</taxon>
        <taxon>Pseudomonadati</taxon>
        <taxon>Bacteroidota</taxon>
        <taxon>Flavobacteriia</taxon>
        <taxon>Flavobacteriales</taxon>
        <taxon>Flavobacteriaceae</taxon>
        <taxon>Christiangramia</taxon>
    </lineage>
</organism>
<keyword evidence="8" id="KW-1185">Reference proteome</keyword>
<dbReference type="AlphaFoldDB" id="A0A1L7I438"/>
<dbReference type="InterPro" id="IPR058627">
    <property type="entry name" value="MdtA-like_C"/>
</dbReference>
<comment type="subcellular location">
    <subcellularLocation>
        <location evidence="1">Cell envelope</location>
    </subcellularLocation>
</comment>
<sequence>MGILAAAILVIVLIFSTEPTAQSEGATKESAMLVSTVPAKKGNFTPNIVATGTVRPLNDVILSPLVNGQITRRSEKFVPGGFVKKGEVLLQIDPTDYQNNLELRKSELLQAQTDLEMEMGRQKIARQELQLIGGDTLSEEQKDLVLRQPQLNAIKARIQSAQAAVNQARTNLGRSTITAPFDAHIVNQNATVGSQVSPGDNLGRLTGTDFYWVNITVPVNKLRWLDFKQDSNGIGSMVKIMNETAWGEDAFREGFLDQQIGALDDQTRLARLLVKVPDPLATEKDSTDKPKMIIGSFVEANIQAKEIEDVVRLNRDFIRSNNTVWVMKDGKLEIREVKILLNDAQYAYITEGVNNGEEVVTSNISTVTEGAALRKENDSTATSNSEE</sequence>
<proteinExistence type="inferred from homology"/>
<evidence type="ECO:0000256" key="1">
    <source>
        <dbReference type="ARBA" id="ARBA00004196"/>
    </source>
</evidence>
<dbReference type="PANTHER" id="PTHR30469:SF12">
    <property type="entry name" value="MULTIDRUG RESISTANCE PROTEIN MDTA"/>
    <property type="match status" value="1"/>
</dbReference>
<name>A0A1L7I438_9FLAO</name>
<dbReference type="STRING" id="1229726.GRFL_1646"/>
<feature type="chain" id="PRO_5012340515" evidence="4">
    <location>
        <begin position="22"/>
        <end position="387"/>
    </location>
</feature>
<dbReference type="KEGG" id="gfl:GRFL_1646"/>
<dbReference type="Pfam" id="PF25917">
    <property type="entry name" value="BSH_RND"/>
    <property type="match status" value="1"/>
</dbReference>
<keyword evidence="3" id="KW-0813">Transport</keyword>
<dbReference type="Gene3D" id="2.40.30.170">
    <property type="match status" value="1"/>
</dbReference>
<evidence type="ECO:0000313" key="8">
    <source>
        <dbReference type="Proteomes" id="UP000186230"/>
    </source>
</evidence>
<dbReference type="Pfam" id="PF25967">
    <property type="entry name" value="RND-MFP_C"/>
    <property type="match status" value="1"/>
</dbReference>
<evidence type="ECO:0000259" key="6">
    <source>
        <dbReference type="Pfam" id="PF25967"/>
    </source>
</evidence>
<dbReference type="SUPFAM" id="SSF111369">
    <property type="entry name" value="HlyD-like secretion proteins"/>
    <property type="match status" value="1"/>
</dbReference>
<evidence type="ECO:0000256" key="2">
    <source>
        <dbReference type="ARBA" id="ARBA00009477"/>
    </source>
</evidence>
<dbReference type="Gene3D" id="2.40.50.100">
    <property type="match status" value="1"/>
</dbReference>
<dbReference type="GO" id="GO:1990281">
    <property type="term" value="C:efflux pump complex"/>
    <property type="evidence" value="ECO:0007669"/>
    <property type="project" value="TreeGrafter"/>
</dbReference>
<dbReference type="Gene3D" id="2.40.420.20">
    <property type="match status" value="1"/>
</dbReference>
<dbReference type="GO" id="GO:0015562">
    <property type="term" value="F:efflux transmembrane transporter activity"/>
    <property type="evidence" value="ECO:0007669"/>
    <property type="project" value="TreeGrafter"/>
</dbReference>
<dbReference type="InterPro" id="IPR058625">
    <property type="entry name" value="MdtA-like_BSH"/>
</dbReference>
<gene>
    <name evidence="7" type="ORF">GRFL_1646</name>
</gene>
<feature type="domain" description="Multidrug resistance protein MdtA-like C-terminal permuted SH3" evidence="6">
    <location>
        <begin position="319"/>
        <end position="365"/>
    </location>
</feature>
<dbReference type="InterPro" id="IPR006143">
    <property type="entry name" value="RND_pump_MFP"/>
</dbReference>
<accession>A0A1L7I438</accession>
<dbReference type="Proteomes" id="UP000186230">
    <property type="component" value="Chromosome"/>
</dbReference>
<keyword evidence="4" id="KW-0732">Signal</keyword>
<comment type="similarity">
    <text evidence="2">Belongs to the membrane fusion protein (MFP) (TC 8.A.1) family.</text>
</comment>
<evidence type="ECO:0000256" key="3">
    <source>
        <dbReference type="ARBA" id="ARBA00022448"/>
    </source>
</evidence>
<evidence type="ECO:0000313" key="7">
    <source>
        <dbReference type="EMBL" id="APU68370.1"/>
    </source>
</evidence>
<reference evidence="7 8" key="1">
    <citation type="submission" date="2016-07" db="EMBL/GenBank/DDBJ databases">
        <title>Multi-omics approach to identify versatile polysaccharide utilization systems of a marine flavobacterium Gramella flava.</title>
        <authorList>
            <person name="Tang K."/>
        </authorList>
    </citation>
    <scope>NUCLEOTIDE SEQUENCE [LARGE SCALE GENOMIC DNA]</scope>
    <source>
        <strain evidence="7 8">JLT2011</strain>
    </source>
</reference>
<feature type="domain" description="Multidrug resistance protein MdtA-like barrel-sandwich hybrid" evidence="5">
    <location>
        <begin position="60"/>
        <end position="203"/>
    </location>
</feature>
<dbReference type="EMBL" id="CP016359">
    <property type="protein sequence ID" value="APU68370.1"/>
    <property type="molecule type" value="Genomic_DNA"/>
</dbReference>
<evidence type="ECO:0000259" key="5">
    <source>
        <dbReference type="Pfam" id="PF25917"/>
    </source>
</evidence>
<dbReference type="PANTHER" id="PTHR30469">
    <property type="entry name" value="MULTIDRUG RESISTANCE PROTEIN MDTA"/>
    <property type="match status" value="1"/>
</dbReference>
<evidence type="ECO:0000256" key="4">
    <source>
        <dbReference type="SAM" id="SignalP"/>
    </source>
</evidence>
<dbReference type="Gene3D" id="1.10.287.470">
    <property type="entry name" value="Helix hairpin bin"/>
    <property type="match status" value="1"/>
</dbReference>
<dbReference type="NCBIfam" id="TIGR01730">
    <property type="entry name" value="RND_mfp"/>
    <property type="match status" value="1"/>
</dbReference>